<feature type="compositionally biased region" description="Low complexity" evidence="1">
    <location>
        <begin position="1347"/>
        <end position="1372"/>
    </location>
</feature>
<dbReference type="InterPro" id="IPR029071">
    <property type="entry name" value="Ubiquitin-like_domsf"/>
</dbReference>
<dbReference type="InterPro" id="IPR028842">
    <property type="entry name" value="Afadin"/>
</dbReference>
<dbReference type="PROSITE" id="PS51126">
    <property type="entry name" value="DILUTE"/>
    <property type="match status" value="1"/>
</dbReference>
<feature type="compositionally biased region" description="Low complexity" evidence="1">
    <location>
        <begin position="1383"/>
        <end position="1394"/>
    </location>
</feature>
<reference evidence="4" key="1">
    <citation type="submission" date="2013-12" db="EMBL/GenBank/DDBJ databases">
        <authorList>
            <person name="Aslett M."/>
        </authorList>
    </citation>
    <scope>NUCLEOTIDE SEQUENCE [LARGE SCALE GENOMIC DNA]</scope>
    <source>
        <strain evidence="4">Lindley</strain>
    </source>
</reference>
<dbReference type="SMART" id="SM01132">
    <property type="entry name" value="DIL"/>
    <property type="match status" value="1"/>
</dbReference>
<feature type="compositionally biased region" description="Low complexity" evidence="1">
    <location>
        <begin position="742"/>
        <end position="764"/>
    </location>
</feature>
<feature type="region of interest" description="Disordered" evidence="1">
    <location>
        <begin position="1320"/>
        <end position="1394"/>
    </location>
</feature>
<reference evidence="4" key="2">
    <citation type="submission" date="2014-05" db="EMBL/GenBank/DDBJ databases">
        <title>The genome and life-stage specific transcriptomes of Globodera pallida elucidate key aspects of plant parasitism by a cyst nematode.</title>
        <authorList>
            <person name="Cotton J.A."/>
            <person name="Lilley C.J."/>
            <person name="Jones L.M."/>
            <person name="Kikuchi T."/>
            <person name="Reid A.J."/>
            <person name="Thorpe P."/>
            <person name="Tsai I.J."/>
            <person name="Beasley H."/>
            <person name="Blok V."/>
            <person name="Cock P.J.A."/>
            <person name="Van den Akker S.E."/>
            <person name="Holroyd N."/>
            <person name="Hunt M."/>
            <person name="Mantelin S."/>
            <person name="Naghra H."/>
            <person name="Pain A."/>
            <person name="Palomares-Rius J.E."/>
            <person name="Zarowiecki M."/>
            <person name="Berriman M."/>
            <person name="Jones J.T."/>
            <person name="Urwin P.E."/>
        </authorList>
    </citation>
    <scope>NUCLEOTIDE SEQUENCE [LARGE SCALE GENOMIC DNA]</scope>
    <source>
        <strain evidence="4">Lindley</strain>
    </source>
</reference>
<dbReference type="GO" id="GO:0032880">
    <property type="term" value="P:regulation of protein localization"/>
    <property type="evidence" value="ECO:0007669"/>
    <property type="project" value="TreeGrafter"/>
</dbReference>
<keyword evidence="4" id="KW-1185">Reference proteome</keyword>
<sequence length="1434" mass="157361">MEEDERRKICEVIERWNGSRLDMFAISCPDENMEFHGVIRFFLHEQQQQQQSPATGTAATKCMRVSSAHSVACVVHALVAKFHADMRMLAPASAYALWELHNDDNGGAAEQQQQQQRRMDAGERPLLVQLGMRADAPAATPPVQPPADFVRAIPRRFSKRRQAQAVAATTTTLVGGSVQSVGGGKKRLQLRNNEIGTPRHLYDTVPTASPPPLSFSPNALTPFARTLSNPELVLKRRREQKLDEQLRHMSNSGGGSLKIYGVELFPQRPYVTLLVNETDSAKRVVRAALDKYGLEQADSANYALAEVFLMESDAMSRSFSDLRSIEKQRERLLYASERPLQLLAEHSASNNVVFFLRCRPSTPAMSGSSYTLDRLFPSLQRNNDELVVAAHPNHHHQQKGRHVNNGDDDDDDHDRLMRRMVDDGVVLAGGKQTVAAAAAQLPSSSLLLLPCLVPINAFASTANFGAGAVAIQPGVTEIGSSSACAIQLRAPSVLPRHCALLYRPRSSSVENNSQQQQEAEVVTEREGEVIVSLLDKSALVELDGASTHADVRLQNGVQLRIGGVYCYRFFSNNTTNNNNNSGDGGDHGECAPATDHIAAEHDGTGMSQHRMQKEKLPSSSASVSFSSGPFNSASTVVHCGDPQQQQQQSEAALIVQNIFSPSVSFEQSNNSNEYVELYKSSPLVGTPSSTTATPTSVAEQEQMLSLMPSAQQQQQKQQALQHNQTHHMHNQFHNNHDSSMRSPYKLPSSSPSSTSILPVYQHQQQQQRRSAATLPILIECTDWRSEVELFKSELFATTNNNNDNMATTTGSPTVGQQFGAFRLTPAFVLYAICRHRLHASQSAAYDEERCYRLVGNTFAMFIDSCSRTIKVNHASRETLAFWLSNASELLNMGRTDAWLARAVGTALLDELAHVVQQLFTLLVEYCGQQLLGQGIQPIVQQWMLLLLRNRDAAGAPAAAAAAQQDGVPSLLVVAALDECLRTVRWALLNPALTIQLFSQLFHFISATVFNWLVTEPEARPLICQQFGLQQLKQLLDHVQQWAEQQGLELAAECHMDRLCQVVHLLCAPKNLQQIAVLGATCYRLNSVQVRFLLENYVGDVRAGETPAVSRELIEHVVALARQQQADDHHQQPSAADGSMPSLSVPQLTESTALQLPFLLPHDGYVVEKLRGIPPDMAAFVNALQQKGLVRVFVHQQQPAAPASPSPLRHGAVPAEMPLSAWNVHMRHQQPSSSSTAASAQYLPAGKRSASITPSSSAFPTVIAPGAVAVGASGAVTMFPPTPTPPPHQQQQLFNNGGDSSRSVAAGESPVYAEIRRHNGGFQHHPQQQHPLAPPPPIRCQSASVFGTHHNTTNNNNGNNNNHHHQQQPQQQQQKKKKSNGYPHQQQQQQQQQHQWNERLIDAEGVQQLLVERITLCRPNGKSGGIGLSIVEVVG</sequence>
<dbReference type="PANTHER" id="PTHR10398">
    <property type="entry name" value="AFADIN"/>
    <property type="match status" value="1"/>
</dbReference>
<dbReference type="PROSITE" id="PS50200">
    <property type="entry name" value="RA"/>
    <property type="match status" value="2"/>
</dbReference>
<accession>A0A183BSR7</accession>
<feature type="region of interest" description="Disordered" evidence="1">
    <location>
        <begin position="393"/>
        <end position="412"/>
    </location>
</feature>
<dbReference type="GO" id="GO:0050839">
    <property type="term" value="F:cell adhesion molecule binding"/>
    <property type="evidence" value="ECO:0007669"/>
    <property type="project" value="TreeGrafter"/>
</dbReference>
<feature type="compositionally biased region" description="Polar residues" evidence="1">
    <location>
        <begin position="1292"/>
        <end position="1302"/>
    </location>
</feature>
<evidence type="ECO:0000256" key="1">
    <source>
        <dbReference type="SAM" id="MobiDB-lite"/>
    </source>
</evidence>
<dbReference type="Pfam" id="PF00788">
    <property type="entry name" value="RA"/>
    <property type="match status" value="1"/>
</dbReference>
<reference evidence="5" key="3">
    <citation type="submission" date="2016-06" db="UniProtKB">
        <authorList>
            <consortium name="WormBaseParasite"/>
        </authorList>
    </citation>
    <scope>IDENTIFICATION</scope>
</reference>
<name>A0A183BSR7_GLOPA</name>
<feature type="domain" description="Ras-associating" evidence="2">
    <location>
        <begin position="35"/>
        <end position="163"/>
    </location>
</feature>
<dbReference type="Gene3D" id="2.60.200.20">
    <property type="match status" value="1"/>
</dbReference>
<dbReference type="InterPro" id="IPR000159">
    <property type="entry name" value="RA_dom"/>
</dbReference>
<evidence type="ECO:0000313" key="4">
    <source>
        <dbReference type="Proteomes" id="UP000050741"/>
    </source>
</evidence>
<dbReference type="SUPFAM" id="SSF49879">
    <property type="entry name" value="SMAD/FHA domain"/>
    <property type="match status" value="1"/>
</dbReference>
<dbReference type="SUPFAM" id="SSF54236">
    <property type="entry name" value="Ubiquitin-like"/>
    <property type="match status" value="2"/>
</dbReference>
<protein>
    <submittedName>
        <fullName evidence="5">Ras-associating domain-containing protein</fullName>
    </submittedName>
</protein>
<evidence type="ECO:0000259" key="3">
    <source>
        <dbReference type="PROSITE" id="PS51126"/>
    </source>
</evidence>
<feature type="domain" description="Dilute" evidence="3">
    <location>
        <begin position="866"/>
        <end position="1122"/>
    </location>
</feature>
<proteinExistence type="predicted"/>
<dbReference type="GO" id="GO:0005912">
    <property type="term" value="C:adherens junction"/>
    <property type="evidence" value="ECO:0007669"/>
    <property type="project" value="TreeGrafter"/>
</dbReference>
<dbReference type="WBParaSite" id="GPLIN_000365300">
    <property type="protein sequence ID" value="GPLIN_000365300"/>
    <property type="gene ID" value="GPLIN_000365300"/>
</dbReference>
<organism evidence="4 5">
    <name type="scientific">Globodera pallida</name>
    <name type="common">Potato cyst nematode worm</name>
    <name type="synonym">Heterodera pallida</name>
    <dbReference type="NCBI Taxonomy" id="36090"/>
    <lineage>
        <taxon>Eukaryota</taxon>
        <taxon>Metazoa</taxon>
        <taxon>Ecdysozoa</taxon>
        <taxon>Nematoda</taxon>
        <taxon>Chromadorea</taxon>
        <taxon>Rhabditida</taxon>
        <taxon>Tylenchina</taxon>
        <taxon>Tylenchomorpha</taxon>
        <taxon>Tylenchoidea</taxon>
        <taxon>Heteroderidae</taxon>
        <taxon>Heteroderinae</taxon>
        <taxon>Globodera</taxon>
    </lineage>
</organism>
<dbReference type="Gene3D" id="3.10.20.90">
    <property type="entry name" value="Phosphatidylinositol 3-kinase Catalytic Subunit, Chain A, domain 1"/>
    <property type="match status" value="2"/>
</dbReference>
<feature type="compositionally biased region" description="Low complexity" evidence="1">
    <location>
        <begin position="711"/>
        <end position="723"/>
    </location>
</feature>
<dbReference type="Pfam" id="PF01843">
    <property type="entry name" value="DIL"/>
    <property type="match status" value="1"/>
</dbReference>
<evidence type="ECO:0000259" key="2">
    <source>
        <dbReference type="PROSITE" id="PS50200"/>
    </source>
</evidence>
<dbReference type="PANTHER" id="PTHR10398:SF2">
    <property type="entry name" value="AFADIN"/>
    <property type="match status" value="1"/>
</dbReference>
<dbReference type="InterPro" id="IPR002710">
    <property type="entry name" value="Dilute_dom"/>
</dbReference>
<dbReference type="InterPro" id="IPR008984">
    <property type="entry name" value="SMAD_FHA_dom_sf"/>
</dbReference>
<feature type="region of interest" description="Disordered" evidence="1">
    <location>
        <begin position="602"/>
        <end position="625"/>
    </location>
</feature>
<feature type="compositionally biased region" description="Basic residues" evidence="1">
    <location>
        <begin position="393"/>
        <end position="402"/>
    </location>
</feature>
<feature type="region of interest" description="Disordered" evidence="1">
    <location>
        <begin position="1278"/>
        <end position="1305"/>
    </location>
</feature>
<feature type="domain" description="Ras-associating" evidence="2">
    <location>
        <begin position="253"/>
        <end position="361"/>
    </location>
</feature>
<evidence type="ECO:0000313" key="5">
    <source>
        <dbReference type="WBParaSite" id="GPLIN_000365300"/>
    </source>
</evidence>
<dbReference type="GO" id="GO:0007165">
    <property type="term" value="P:signal transduction"/>
    <property type="evidence" value="ECO:0007669"/>
    <property type="project" value="InterPro"/>
</dbReference>
<feature type="region of interest" description="Disordered" evidence="1">
    <location>
        <begin position="1123"/>
        <end position="1143"/>
    </location>
</feature>
<feature type="region of interest" description="Disordered" evidence="1">
    <location>
        <begin position="708"/>
        <end position="764"/>
    </location>
</feature>
<dbReference type="SMART" id="SM00314">
    <property type="entry name" value="RA"/>
    <property type="match status" value="2"/>
</dbReference>
<dbReference type="Proteomes" id="UP000050741">
    <property type="component" value="Unassembled WGS sequence"/>
</dbReference>